<dbReference type="InterPro" id="IPR025269">
    <property type="entry name" value="SAM-like_dom"/>
</dbReference>
<dbReference type="InterPro" id="IPR011010">
    <property type="entry name" value="DNA_brk_join_enz"/>
</dbReference>
<dbReference type="Gene3D" id="1.10.150.130">
    <property type="match status" value="1"/>
</dbReference>
<dbReference type="Pfam" id="PF17293">
    <property type="entry name" value="Arm-DNA-bind_5"/>
    <property type="match status" value="1"/>
</dbReference>
<dbReference type="InterPro" id="IPR013762">
    <property type="entry name" value="Integrase-like_cat_sf"/>
</dbReference>
<dbReference type="PANTHER" id="PTHR30349:SF64">
    <property type="entry name" value="PROPHAGE INTEGRASE INTD-RELATED"/>
    <property type="match status" value="1"/>
</dbReference>
<evidence type="ECO:0000313" key="5">
    <source>
        <dbReference type="EMBL" id="GGH91808.1"/>
    </source>
</evidence>
<keyword evidence="6" id="KW-1185">Reference proteome</keyword>
<sequence length="405" mass="47503">MQTTVKAILYTSKVLKNGEHPILLRLTRDRKQVKIGLGISCHIDEWDSKPNRPKRKHPLYQEIKRAIDKAEQDAEKVILDLENNDKPYTLESLKVKLGKVQTRETVLSYFDHWVARLRASDRLGYADIFHATKKSLMAYRGDKDFSFSDVNNAFLTRWEEYHLQRGTKPNAFFVYLRTFKTLINYARKEEVVADEYDPYKGINFAKFRRIQTTRRAISKTELQRIKDLDLTDNPAQAQARRYFLFSFYCRGINFVDVAYLRWKDYRDDRIFYSRRKTKENFNVNVLAPAREILDYYRELATSSPSPYIFPILSDFHQTEQQRDHRVQKVLRQTNRSLKELAVLAEVDTPLTTYVARHSFATVLKQSGVPIAQISEMMGHDSEATTRIYLKAFDNDVLDTASQALL</sequence>
<dbReference type="Gene3D" id="1.10.443.10">
    <property type="entry name" value="Intergrase catalytic core"/>
    <property type="match status" value="1"/>
</dbReference>
<organism evidence="5 6">
    <name type="scientific">Hymenobacter frigidus</name>
    <dbReference type="NCBI Taxonomy" id="1524095"/>
    <lineage>
        <taxon>Bacteria</taxon>
        <taxon>Pseudomonadati</taxon>
        <taxon>Bacteroidota</taxon>
        <taxon>Cytophagia</taxon>
        <taxon>Cytophagales</taxon>
        <taxon>Hymenobacteraceae</taxon>
        <taxon>Hymenobacter</taxon>
    </lineage>
</organism>
<evidence type="ECO:0000256" key="3">
    <source>
        <dbReference type="ARBA" id="ARBA00023172"/>
    </source>
</evidence>
<dbReference type="PROSITE" id="PS51898">
    <property type="entry name" value="TYR_RECOMBINASE"/>
    <property type="match status" value="1"/>
</dbReference>
<dbReference type="InterPro" id="IPR010998">
    <property type="entry name" value="Integrase_recombinase_N"/>
</dbReference>
<protein>
    <submittedName>
        <fullName evidence="5">Tyrosine recombinase</fullName>
    </submittedName>
</protein>
<evidence type="ECO:0000259" key="4">
    <source>
        <dbReference type="PROSITE" id="PS51898"/>
    </source>
</evidence>
<feature type="domain" description="Tyr recombinase" evidence="4">
    <location>
        <begin position="212"/>
        <end position="402"/>
    </location>
</feature>
<dbReference type="Pfam" id="PF13102">
    <property type="entry name" value="Phage_int_SAM_5"/>
    <property type="match status" value="1"/>
</dbReference>
<comment type="similarity">
    <text evidence="1">Belongs to the 'phage' integrase family.</text>
</comment>
<dbReference type="InterPro" id="IPR035386">
    <property type="entry name" value="Arm-DNA-bind_5"/>
</dbReference>
<proteinExistence type="inferred from homology"/>
<dbReference type="InterPro" id="IPR002104">
    <property type="entry name" value="Integrase_catalytic"/>
</dbReference>
<dbReference type="InterPro" id="IPR050090">
    <property type="entry name" value="Tyrosine_recombinase_XerCD"/>
</dbReference>
<dbReference type="RefSeq" id="WP_188563937.1">
    <property type="nucleotide sequence ID" value="NZ_BMGY01000094.1"/>
</dbReference>
<keyword evidence="3" id="KW-0233">DNA recombination</keyword>
<evidence type="ECO:0000256" key="1">
    <source>
        <dbReference type="ARBA" id="ARBA00008857"/>
    </source>
</evidence>
<comment type="caution">
    <text evidence="5">The sequence shown here is derived from an EMBL/GenBank/DDBJ whole genome shotgun (WGS) entry which is preliminary data.</text>
</comment>
<dbReference type="SUPFAM" id="SSF56349">
    <property type="entry name" value="DNA breaking-rejoining enzymes"/>
    <property type="match status" value="1"/>
</dbReference>
<dbReference type="PANTHER" id="PTHR30349">
    <property type="entry name" value="PHAGE INTEGRASE-RELATED"/>
    <property type="match status" value="1"/>
</dbReference>
<dbReference type="Pfam" id="PF00589">
    <property type="entry name" value="Phage_integrase"/>
    <property type="match status" value="1"/>
</dbReference>
<keyword evidence="2" id="KW-0238">DNA-binding</keyword>
<dbReference type="CDD" id="cd01185">
    <property type="entry name" value="INTN1_C_like"/>
    <property type="match status" value="1"/>
</dbReference>
<dbReference type="EMBL" id="BMGY01000094">
    <property type="protein sequence ID" value="GGH91808.1"/>
    <property type="molecule type" value="Genomic_DNA"/>
</dbReference>
<name>A0ABQ2AKM5_9BACT</name>
<dbReference type="Proteomes" id="UP000637774">
    <property type="component" value="Unassembled WGS sequence"/>
</dbReference>
<gene>
    <name evidence="5" type="ORF">GCM10011495_40720</name>
</gene>
<evidence type="ECO:0000313" key="6">
    <source>
        <dbReference type="Proteomes" id="UP000637774"/>
    </source>
</evidence>
<evidence type="ECO:0000256" key="2">
    <source>
        <dbReference type="ARBA" id="ARBA00023125"/>
    </source>
</evidence>
<accession>A0ABQ2AKM5</accession>
<reference evidence="6" key="1">
    <citation type="journal article" date="2019" name="Int. J. Syst. Evol. Microbiol.">
        <title>The Global Catalogue of Microorganisms (GCM) 10K type strain sequencing project: providing services to taxonomists for standard genome sequencing and annotation.</title>
        <authorList>
            <consortium name="The Broad Institute Genomics Platform"/>
            <consortium name="The Broad Institute Genome Sequencing Center for Infectious Disease"/>
            <person name="Wu L."/>
            <person name="Ma J."/>
        </authorList>
    </citation>
    <scope>NUCLEOTIDE SEQUENCE [LARGE SCALE GENOMIC DNA]</scope>
    <source>
        <strain evidence="6">CGMCC 1.14966</strain>
    </source>
</reference>